<sequence length="391" mass="40981">MTASNLVPWRSQAAAAHPRPPRNLLPARFHLRPFHPPFAMRNAIIALTLAGVASALSGHSPILREHSGLLDAGINLAAEFTPLSTGLYERQTADDNFTQQCAAANYVICSNNASQCAPAGRVCCPETQTSCAAGHFCMKNGTNSGCCNNAAFDNCFLGDGLPISLNGAVSKNVDMHYDVDLNGDWYDNNWICDGSTRAIFTNSTGTATMMFDRTIAGFVIYAGADQGAEYRLNITNQIDKVVFQKDNDGCNPGYKFTFNTKSFNWLILTWLIPSNQYVQPQVQNPAIQFGRITVYANADDIAKVQLGDPNAQTGSFSALTAATALGGMGATGSGGASGNGGPTPVITGPTTAHPGASGAPSGKPSAAHSRVSSHSTAAVCAVILAGLWLSA</sequence>
<protein>
    <submittedName>
        <fullName evidence="2">Uncharacterized protein</fullName>
    </submittedName>
</protein>
<gene>
    <name evidence="2" type="ORF">LOC62_05G007535</name>
</gene>
<dbReference type="RefSeq" id="XP_062630039.1">
    <property type="nucleotide sequence ID" value="XM_062774055.1"/>
</dbReference>
<organism evidence="2 3">
    <name type="scientific">Vanrija pseudolonga</name>
    <dbReference type="NCBI Taxonomy" id="143232"/>
    <lineage>
        <taxon>Eukaryota</taxon>
        <taxon>Fungi</taxon>
        <taxon>Dikarya</taxon>
        <taxon>Basidiomycota</taxon>
        <taxon>Agaricomycotina</taxon>
        <taxon>Tremellomycetes</taxon>
        <taxon>Trichosporonales</taxon>
        <taxon>Trichosporonaceae</taxon>
        <taxon>Vanrija</taxon>
    </lineage>
</organism>
<feature type="region of interest" description="Disordered" evidence="1">
    <location>
        <begin position="1"/>
        <end position="22"/>
    </location>
</feature>
<name>A0AAF1BSW5_9TREE</name>
<dbReference type="EMBL" id="CP086718">
    <property type="protein sequence ID" value="WOO84013.1"/>
    <property type="molecule type" value="Genomic_DNA"/>
</dbReference>
<dbReference type="AlphaFoldDB" id="A0AAF1BSW5"/>
<keyword evidence="3" id="KW-1185">Reference proteome</keyword>
<accession>A0AAF1BSW5</accession>
<feature type="region of interest" description="Disordered" evidence="1">
    <location>
        <begin position="333"/>
        <end position="370"/>
    </location>
</feature>
<reference evidence="2" key="1">
    <citation type="submission" date="2023-10" db="EMBL/GenBank/DDBJ databases">
        <authorList>
            <person name="Noh H."/>
        </authorList>
    </citation>
    <scope>NUCLEOTIDE SEQUENCE</scope>
    <source>
        <strain evidence="2">DUCC4014</strain>
    </source>
</reference>
<dbReference type="GeneID" id="87810707"/>
<dbReference type="Proteomes" id="UP000827549">
    <property type="component" value="Chromosome 5"/>
</dbReference>
<feature type="compositionally biased region" description="Low complexity" evidence="1">
    <location>
        <begin position="342"/>
        <end position="369"/>
    </location>
</feature>
<evidence type="ECO:0000256" key="1">
    <source>
        <dbReference type="SAM" id="MobiDB-lite"/>
    </source>
</evidence>
<evidence type="ECO:0000313" key="3">
    <source>
        <dbReference type="Proteomes" id="UP000827549"/>
    </source>
</evidence>
<proteinExistence type="predicted"/>
<evidence type="ECO:0000313" key="2">
    <source>
        <dbReference type="EMBL" id="WOO84013.1"/>
    </source>
</evidence>